<feature type="domain" description="G-protein coupled receptors family 1 profile" evidence="11">
    <location>
        <begin position="77"/>
        <end position="336"/>
    </location>
</feature>
<feature type="compositionally biased region" description="Polar residues" evidence="9">
    <location>
        <begin position="777"/>
        <end position="791"/>
    </location>
</feature>
<dbReference type="PANTHER" id="PTHR24230">
    <property type="entry name" value="G-PROTEIN COUPLED RECEPTOR"/>
    <property type="match status" value="1"/>
</dbReference>
<dbReference type="PROSITE" id="PS50262">
    <property type="entry name" value="G_PROTEIN_RECEP_F1_2"/>
    <property type="match status" value="1"/>
</dbReference>
<feature type="compositionally biased region" description="Polar residues" evidence="9">
    <location>
        <begin position="400"/>
        <end position="411"/>
    </location>
</feature>
<comment type="subcellular location">
    <subcellularLocation>
        <location evidence="1">Cell membrane</location>
        <topology evidence="1">Multi-pass membrane protein</topology>
    </subcellularLocation>
</comment>
<name>A0A9J7KQA7_BRAFL</name>
<keyword evidence="8" id="KW-0807">Transducer</keyword>
<keyword evidence="12" id="KW-1185">Reference proteome</keyword>
<evidence type="ECO:0000256" key="5">
    <source>
        <dbReference type="ARBA" id="ARBA00023040"/>
    </source>
</evidence>
<evidence type="ECO:0000256" key="7">
    <source>
        <dbReference type="ARBA" id="ARBA00023170"/>
    </source>
</evidence>
<evidence type="ECO:0000259" key="11">
    <source>
        <dbReference type="PROSITE" id="PS50262"/>
    </source>
</evidence>
<feature type="compositionally biased region" description="Polar residues" evidence="9">
    <location>
        <begin position="467"/>
        <end position="478"/>
    </location>
</feature>
<proteinExistence type="predicted"/>
<keyword evidence="7" id="KW-0675">Receptor</keyword>
<keyword evidence="4 10" id="KW-1133">Transmembrane helix</keyword>
<dbReference type="InterPro" id="IPR017452">
    <property type="entry name" value="GPCR_Rhodpsn_7TM"/>
</dbReference>
<dbReference type="SUPFAM" id="SSF81321">
    <property type="entry name" value="Family A G protein-coupled receptor-like"/>
    <property type="match status" value="1"/>
</dbReference>
<reference evidence="12" key="1">
    <citation type="journal article" date="2020" name="Nat. Ecol. Evol.">
        <title>Deeply conserved synteny resolves early events in vertebrate evolution.</title>
        <authorList>
            <person name="Simakov O."/>
            <person name="Marletaz F."/>
            <person name="Yue J.X."/>
            <person name="O'Connell B."/>
            <person name="Jenkins J."/>
            <person name="Brandt A."/>
            <person name="Calef R."/>
            <person name="Tung C.H."/>
            <person name="Huang T.K."/>
            <person name="Schmutz J."/>
            <person name="Satoh N."/>
            <person name="Yu J.K."/>
            <person name="Putnam N.H."/>
            <person name="Green R.E."/>
            <person name="Rokhsar D.S."/>
        </authorList>
    </citation>
    <scope>NUCLEOTIDE SEQUENCE [LARGE SCALE GENOMIC DNA]</scope>
    <source>
        <strain evidence="12">S238N-H82</strain>
    </source>
</reference>
<reference evidence="13 14" key="2">
    <citation type="submission" date="2025-04" db="UniProtKB">
        <authorList>
            <consortium name="RefSeq"/>
        </authorList>
    </citation>
    <scope>IDENTIFICATION</scope>
    <source>
        <strain evidence="13 14">S238N-H82</strain>
        <tissue evidence="13 14">Testes</tissue>
    </source>
</reference>
<dbReference type="InterPro" id="IPR000276">
    <property type="entry name" value="GPCR_Rhodpsn"/>
</dbReference>
<feature type="transmembrane region" description="Helical" evidence="10">
    <location>
        <begin position="179"/>
        <end position="198"/>
    </location>
</feature>
<dbReference type="GeneID" id="118410494"/>
<evidence type="ECO:0000256" key="1">
    <source>
        <dbReference type="ARBA" id="ARBA00004651"/>
    </source>
</evidence>
<keyword evidence="3 10" id="KW-0812">Transmembrane</keyword>
<keyword evidence="2" id="KW-1003">Cell membrane</keyword>
<evidence type="ECO:0000256" key="10">
    <source>
        <dbReference type="SAM" id="Phobius"/>
    </source>
</evidence>
<dbReference type="GO" id="GO:0007218">
    <property type="term" value="P:neuropeptide signaling pathway"/>
    <property type="evidence" value="ECO:0000318"/>
    <property type="project" value="GO_Central"/>
</dbReference>
<feature type="compositionally biased region" description="Basic and acidic residues" evidence="9">
    <location>
        <begin position="479"/>
        <end position="489"/>
    </location>
</feature>
<dbReference type="RefSeq" id="XP_035668127.1">
    <property type="nucleotide sequence ID" value="XM_035812234.1"/>
</dbReference>
<dbReference type="PANTHER" id="PTHR24230:SF163">
    <property type="entry name" value="CORAZONIN RECEPTOR, ISOFORM B"/>
    <property type="match status" value="1"/>
</dbReference>
<feature type="region of interest" description="Disordered" evidence="9">
    <location>
        <begin position="776"/>
        <end position="812"/>
    </location>
</feature>
<evidence type="ECO:0000256" key="6">
    <source>
        <dbReference type="ARBA" id="ARBA00023136"/>
    </source>
</evidence>
<dbReference type="GO" id="GO:0005886">
    <property type="term" value="C:plasma membrane"/>
    <property type="evidence" value="ECO:0000318"/>
    <property type="project" value="GO_Central"/>
</dbReference>
<dbReference type="AlphaFoldDB" id="A0A9J7KQA7"/>
<evidence type="ECO:0000256" key="4">
    <source>
        <dbReference type="ARBA" id="ARBA00022989"/>
    </source>
</evidence>
<evidence type="ECO:0000256" key="8">
    <source>
        <dbReference type="ARBA" id="ARBA00023224"/>
    </source>
</evidence>
<accession>A0A9J7KQA7</accession>
<evidence type="ECO:0000313" key="14">
    <source>
        <dbReference type="RefSeq" id="XP_035668127.1"/>
    </source>
</evidence>
<feature type="transmembrane region" description="Helical" evidence="10">
    <location>
        <begin position="316"/>
        <end position="338"/>
    </location>
</feature>
<sequence length="831" mass="93135">MADASSNRSGGQHVIWTDQPESMWNSTEDELDTFLYPNSTANSSDMWDFDFPLPRFTDVTMAKIIIVVVTFVLSFIGNVTFLITSWRLRRNRRARPLQSLLVHLAIADLIVTLVTMPSLGIWFYTVAWLAGNGMCKLIKSLQVLGLYLSTYLTVAISIDRCISVVKPMCRNTAKRRRNMVAVCWILSTIFSIPQAVIFHVESPVPDFQQCVTFGFYTAKWQEQLYNGLVLVVMYPIPLLVILICSVLTFIRLKKEGQDKDTFRTRNPTRQRLLLKARNNTLRTTAGIMTSFILCWTPYFVTLVWILFFNWQTVSPVVFDVLFLFGIFNSCVNPIVYGLSMFKKTTARPTLSLIEFSSPFLTRSERRSASVNSRISRTYSHVSLSTRRSWQPSSESTTSSRPNALNNQHSHSASHLMTGLPCRYGVSRQVRGGSQQKYLHPNTTTSPGPSTRSPKEASWHLKRATLTHAHSSPSLLTSMEKSERPNRRQSEALAVPTLPTICLTPPSESRNTAFFSAALCLLHDEYANSPTQPPVADIPYQPTAVNQQGDQHYLSRRLSVALPMIPPTPDTPGSWETSSWQFVGKISCSLCRYDSSSPSASYPDRGECVTGRPQVNARRCISLGNTDSKVNPKITERLNAEVVQKMRNSVQETKISEYDLSFEVASFRPPLHRLSVQESCVQSSGRMASGASIVGSEGSIQSSLESPLHSPASSVTSIDFRHRLSLCSFREGRIPSDLHTALRPKHYSDDNLKLSCRKRKAKRRVSFKTVHFLAEPTVSDSSVPSEGSNSSTPDDHQEPTRARNTSNHRTVSADIKWHVGCQLTRKTSSTLP</sequence>
<feature type="compositionally biased region" description="Low complexity" evidence="9">
    <location>
        <begin position="440"/>
        <end position="451"/>
    </location>
</feature>
<dbReference type="Proteomes" id="UP000001554">
    <property type="component" value="Chromosome 2"/>
</dbReference>
<dbReference type="RefSeq" id="XP_035668126.1">
    <property type="nucleotide sequence ID" value="XM_035812233.1"/>
</dbReference>
<feature type="transmembrane region" description="Helical" evidence="10">
    <location>
        <begin position="285"/>
        <end position="310"/>
    </location>
</feature>
<feature type="transmembrane region" description="Helical" evidence="10">
    <location>
        <begin position="224"/>
        <end position="250"/>
    </location>
</feature>
<feature type="transmembrane region" description="Helical" evidence="10">
    <location>
        <begin position="137"/>
        <end position="158"/>
    </location>
</feature>
<keyword evidence="6 10" id="KW-0472">Membrane</keyword>
<evidence type="ECO:0000256" key="2">
    <source>
        <dbReference type="ARBA" id="ARBA00022475"/>
    </source>
</evidence>
<dbReference type="PRINTS" id="PR00237">
    <property type="entry name" value="GPCRRHODOPSN"/>
</dbReference>
<organism evidence="12 14">
    <name type="scientific">Branchiostoma floridae</name>
    <name type="common">Florida lancelet</name>
    <name type="synonym">Amphioxus</name>
    <dbReference type="NCBI Taxonomy" id="7739"/>
    <lineage>
        <taxon>Eukaryota</taxon>
        <taxon>Metazoa</taxon>
        <taxon>Chordata</taxon>
        <taxon>Cephalochordata</taxon>
        <taxon>Leptocardii</taxon>
        <taxon>Amphioxiformes</taxon>
        <taxon>Branchiostomatidae</taxon>
        <taxon>Branchiostoma</taxon>
    </lineage>
</organism>
<dbReference type="OrthoDB" id="6022667at2759"/>
<feature type="region of interest" description="Disordered" evidence="9">
    <location>
        <begin position="431"/>
        <end position="491"/>
    </location>
</feature>
<evidence type="ECO:0000256" key="9">
    <source>
        <dbReference type="SAM" id="MobiDB-lite"/>
    </source>
</evidence>
<evidence type="ECO:0000313" key="13">
    <source>
        <dbReference type="RefSeq" id="XP_035668126.1"/>
    </source>
</evidence>
<dbReference type="GO" id="GO:0008528">
    <property type="term" value="F:G protein-coupled peptide receptor activity"/>
    <property type="evidence" value="ECO:0000318"/>
    <property type="project" value="GO_Central"/>
</dbReference>
<feature type="transmembrane region" description="Helical" evidence="10">
    <location>
        <begin position="100"/>
        <end position="125"/>
    </location>
</feature>
<dbReference type="CDD" id="cd15384">
    <property type="entry name" value="7tmA_GnRHR_invertebrate"/>
    <property type="match status" value="1"/>
</dbReference>
<evidence type="ECO:0000256" key="3">
    <source>
        <dbReference type="ARBA" id="ARBA00022692"/>
    </source>
</evidence>
<protein>
    <submittedName>
        <fullName evidence="13 14">Uncharacterized protein LOC118410494</fullName>
    </submittedName>
</protein>
<dbReference type="Pfam" id="PF00001">
    <property type="entry name" value="7tm_1"/>
    <property type="match status" value="1"/>
</dbReference>
<evidence type="ECO:0000313" key="12">
    <source>
        <dbReference type="Proteomes" id="UP000001554"/>
    </source>
</evidence>
<dbReference type="KEGG" id="bfo:118410494"/>
<gene>
    <name evidence="13 14" type="primary">LOC118410494</name>
</gene>
<feature type="region of interest" description="Disordered" evidence="9">
    <location>
        <begin position="387"/>
        <end position="411"/>
    </location>
</feature>
<feature type="transmembrane region" description="Helical" evidence="10">
    <location>
        <begin position="64"/>
        <end position="88"/>
    </location>
</feature>
<dbReference type="Gene3D" id="1.20.1070.10">
    <property type="entry name" value="Rhodopsin 7-helix transmembrane proteins"/>
    <property type="match status" value="1"/>
</dbReference>
<keyword evidence="5" id="KW-0297">G-protein coupled receptor</keyword>